<evidence type="ECO:0000313" key="3">
    <source>
        <dbReference type="Proteomes" id="UP000591537"/>
    </source>
</evidence>
<feature type="region of interest" description="Disordered" evidence="1">
    <location>
        <begin position="221"/>
        <end position="249"/>
    </location>
</feature>
<dbReference type="EMBL" id="JACHGV010000008">
    <property type="protein sequence ID" value="MBB6079271.1"/>
    <property type="molecule type" value="Genomic_DNA"/>
</dbReference>
<comment type="caution">
    <text evidence="2">The sequence shown here is derived from an EMBL/GenBank/DDBJ whole genome shotgun (WGS) entry which is preliminary data.</text>
</comment>
<keyword evidence="3" id="KW-1185">Reference proteome</keyword>
<dbReference type="RefSeq" id="WP_246554935.1">
    <property type="nucleotide sequence ID" value="NZ_BAAARS010000009.1"/>
</dbReference>
<evidence type="ECO:0000256" key="1">
    <source>
        <dbReference type="SAM" id="MobiDB-lite"/>
    </source>
</evidence>
<sequence length="249" mass="27352">MTRPRQQLATALDALDRAFASEEPFPVTGCTYCYGDQDLAALSGPLDLIADDLLSAVAAEVPSHWDDFQRLYRRLAPRIIRSAVTGRLHVDENLIASRLVAAEWTTWEAPLAGAVHDVWAAWWHATLHTRPGPVSVRETLSLITVATGALRPWLDIWAGTRTGTADAQLADFIDDVLVEYEITDLRMGFYDEYDASAELLSWLLTEVRDRADDARLDEPYLLEHHEAGRGTGPGSSDPGGDATREIGGG</sequence>
<protein>
    <submittedName>
        <fullName evidence="2">Uncharacterized protein</fullName>
    </submittedName>
</protein>
<dbReference type="AlphaFoldDB" id="A0A7W9TFF4"/>
<gene>
    <name evidence="2" type="ORF">HNR57_005214</name>
</gene>
<name>A0A7W9TFF4_9ACTN</name>
<organism evidence="2 3">
    <name type="scientific">Streptomyces paradoxus</name>
    <dbReference type="NCBI Taxonomy" id="66375"/>
    <lineage>
        <taxon>Bacteria</taxon>
        <taxon>Bacillati</taxon>
        <taxon>Actinomycetota</taxon>
        <taxon>Actinomycetes</taxon>
        <taxon>Kitasatosporales</taxon>
        <taxon>Streptomycetaceae</taxon>
        <taxon>Streptomyces</taxon>
    </lineage>
</organism>
<reference evidence="2 3" key="1">
    <citation type="submission" date="2020-08" db="EMBL/GenBank/DDBJ databases">
        <title>Genomic Encyclopedia of Type Strains, Phase IV (KMG-IV): sequencing the most valuable type-strain genomes for metagenomic binning, comparative biology and taxonomic classification.</title>
        <authorList>
            <person name="Goeker M."/>
        </authorList>
    </citation>
    <scope>NUCLEOTIDE SEQUENCE [LARGE SCALE GENOMIC DNA]</scope>
    <source>
        <strain evidence="2 3">DSM 43350</strain>
    </source>
</reference>
<dbReference type="Proteomes" id="UP000591537">
    <property type="component" value="Unassembled WGS sequence"/>
</dbReference>
<proteinExistence type="predicted"/>
<accession>A0A7W9TFF4</accession>
<evidence type="ECO:0000313" key="2">
    <source>
        <dbReference type="EMBL" id="MBB6079271.1"/>
    </source>
</evidence>